<comment type="caution">
    <text evidence="3">The sequence shown here is derived from an EMBL/GenBank/DDBJ whole genome shotgun (WGS) entry which is preliminary data.</text>
</comment>
<sequence>MHSTIRGITLIELMIVVAIVAILASVGYPSYQDHVRKARRADAQTALLELAQFMERYYTTNGTYVFDDDDNLPFGEAPKEGATKYYNLDFSDDTVTATTYTLEAVPKGLMTGDPCGSLRITNTGAKSRTGTADESLCWRR</sequence>
<keyword evidence="1" id="KW-0488">Methylation</keyword>
<dbReference type="PANTHER" id="PTHR30093:SF47">
    <property type="entry name" value="TYPE IV PILUS NON-CORE MINOR PILIN PILE"/>
    <property type="match status" value="1"/>
</dbReference>
<evidence type="ECO:0000313" key="4">
    <source>
        <dbReference type="Proteomes" id="UP000615989"/>
    </source>
</evidence>
<name>A0ABX1PQD7_9RHOO</name>
<dbReference type="InterPro" id="IPR031982">
    <property type="entry name" value="PilE-like"/>
</dbReference>
<dbReference type="Proteomes" id="UP000615989">
    <property type="component" value="Unassembled WGS sequence"/>
</dbReference>
<evidence type="ECO:0000256" key="1">
    <source>
        <dbReference type="ARBA" id="ARBA00022481"/>
    </source>
</evidence>
<keyword evidence="2" id="KW-1133">Transmembrane helix</keyword>
<dbReference type="PROSITE" id="PS00409">
    <property type="entry name" value="PROKAR_NTER_METHYL"/>
    <property type="match status" value="1"/>
</dbReference>
<evidence type="ECO:0000313" key="3">
    <source>
        <dbReference type="EMBL" id="NMG25651.1"/>
    </source>
</evidence>
<dbReference type="InterPro" id="IPR000983">
    <property type="entry name" value="Bac_GSPG_pilin"/>
</dbReference>
<keyword evidence="2" id="KW-0812">Transmembrane</keyword>
<dbReference type="InterPro" id="IPR045584">
    <property type="entry name" value="Pilin-like"/>
</dbReference>
<dbReference type="Pfam" id="PF16732">
    <property type="entry name" value="ComP_DUS"/>
    <property type="match status" value="1"/>
</dbReference>
<keyword evidence="4" id="KW-1185">Reference proteome</keyword>
<dbReference type="SUPFAM" id="SSF54523">
    <property type="entry name" value="Pili subunits"/>
    <property type="match status" value="1"/>
</dbReference>
<organism evidence="3 4">
    <name type="scientific">Aromatoleum anaerobium</name>
    <dbReference type="NCBI Taxonomy" id="182180"/>
    <lineage>
        <taxon>Bacteria</taxon>
        <taxon>Pseudomonadati</taxon>
        <taxon>Pseudomonadota</taxon>
        <taxon>Betaproteobacteria</taxon>
        <taxon>Rhodocyclales</taxon>
        <taxon>Rhodocyclaceae</taxon>
        <taxon>Aromatoleum</taxon>
    </lineage>
</organism>
<feature type="transmembrane region" description="Helical" evidence="2">
    <location>
        <begin position="7"/>
        <end position="28"/>
    </location>
</feature>
<dbReference type="NCBIfam" id="TIGR02532">
    <property type="entry name" value="IV_pilin_GFxxxE"/>
    <property type="match status" value="1"/>
</dbReference>
<dbReference type="Pfam" id="PF07963">
    <property type="entry name" value="N_methyl"/>
    <property type="match status" value="1"/>
</dbReference>
<dbReference type="InterPro" id="IPR012902">
    <property type="entry name" value="N_methyl_site"/>
</dbReference>
<proteinExistence type="predicted"/>
<dbReference type="Gene3D" id="3.30.700.10">
    <property type="entry name" value="Glycoprotein, Type 4 Pilin"/>
    <property type="match status" value="1"/>
</dbReference>
<accession>A0ABX1PQD7</accession>
<dbReference type="EMBL" id="WTVG01000038">
    <property type="protein sequence ID" value="NMG25651.1"/>
    <property type="molecule type" value="Genomic_DNA"/>
</dbReference>
<protein>
    <submittedName>
        <fullName evidence="3">Prepilin-type N-terminal cleavage/methylation domain-containing protein</fullName>
    </submittedName>
</protein>
<gene>
    <name evidence="3" type="ORF">GO606_13155</name>
</gene>
<dbReference type="PRINTS" id="PR00813">
    <property type="entry name" value="BCTERIALGSPG"/>
</dbReference>
<evidence type="ECO:0000256" key="2">
    <source>
        <dbReference type="SAM" id="Phobius"/>
    </source>
</evidence>
<keyword evidence="2" id="KW-0472">Membrane</keyword>
<dbReference type="PANTHER" id="PTHR30093">
    <property type="entry name" value="GENERAL SECRETION PATHWAY PROTEIN G"/>
    <property type="match status" value="1"/>
</dbReference>
<dbReference type="RefSeq" id="WP_169119002.1">
    <property type="nucleotide sequence ID" value="NZ_WTVG02000036.1"/>
</dbReference>
<reference evidence="3" key="1">
    <citation type="submission" date="2019-12" db="EMBL/GenBank/DDBJ databases">
        <title>Comparative genomics gives insights into the taxonomy of the Azoarcus-Aromatoleum group and reveals separate origins of nif in the plant-associated Azoarcus and non-plant-associated Aromatoleum sub-groups.</title>
        <authorList>
            <person name="Lafos M."/>
            <person name="Maluk M."/>
            <person name="Batista M."/>
            <person name="Junghare M."/>
            <person name="Carmona M."/>
            <person name="Faoro H."/>
            <person name="Cruz L.M."/>
            <person name="Battistoni F."/>
            <person name="De Souza E."/>
            <person name="Pedrosa F."/>
            <person name="Chen W.-M."/>
            <person name="Poole P.S."/>
            <person name="Dixon R.A."/>
            <person name="James E.K."/>
        </authorList>
    </citation>
    <scope>NUCLEOTIDE SEQUENCE</scope>
    <source>
        <strain evidence="3">LuFRes1</strain>
    </source>
</reference>